<sequence length="92" mass="10130">MQARQQKQLALDVTSLSPLATRRLRWQLDDSAGVVREASTRISAVTHPCRSGRLRVRCWSRARCAVGAYNGTSRSGPHFGRAIFKMTTVGGT</sequence>
<gene>
    <name evidence="1" type="ORF">OOU_Y34scaffold00245g13</name>
</gene>
<dbReference type="EMBL" id="JH793454">
    <property type="protein sequence ID" value="ELQ41962.1"/>
    <property type="molecule type" value="Genomic_DNA"/>
</dbReference>
<name>A0AA97PPC9_PYRO3</name>
<protein>
    <submittedName>
        <fullName evidence="1">Uncharacterized protein</fullName>
    </submittedName>
</protein>
<dbReference type="Proteomes" id="UP000011086">
    <property type="component" value="Unassembled WGS sequence"/>
</dbReference>
<organism evidence="1">
    <name type="scientific">Pyricularia oryzae (strain Y34)</name>
    <name type="common">Rice blast fungus</name>
    <name type="synonym">Magnaporthe oryzae</name>
    <dbReference type="NCBI Taxonomy" id="1143189"/>
    <lineage>
        <taxon>Eukaryota</taxon>
        <taxon>Fungi</taxon>
        <taxon>Dikarya</taxon>
        <taxon>Ascomycota</taxon>
        <taxon>Pezizomycotina</taxon>
        <taxon>Sordariomycetes</taxon>
        <taxon>Sordariomycetidae</taxon>
        <taxon>Magnaporthales</taxon>
        <taxon>Pyriculariaceae</taxon>
        <taxon>Pyricularia</taxon>
    </lineage>
</organism>
<dbReference type="AlphaFoldDB" id="A0AA97PPC9"/>
<accession>A0AA97PPC9</accession>
<proteinExistence type="predicted"/>
<reference evidence="1" key="1">
    <citation type="journal article" date="2012" name="PLoS Genet.">
        <title>Comparative analysis of the genomes of two field isolates of the rice blast fungus Magnaporthe oryzae.</title>
        <authorList>
            <person name="Xue M."/>
            <person name="Yang J."/>
            <person name="Li Z."/>
            <person name="Hu S."/>
            <person name="Yao N."/>
            <person name="Dean R.A."/>
            <person name="Zhao W."/>
            <person name="Shen M."/>
            <person name="Zhang H."/>
            <person name="Li C."/>
            <person name="Liu L."/>
            <person name="Cao L."/>
            <person name="Xu X."/>
            <person name="Xing Y."/>
            <person name="Hsiang T."/>
            <person name="Zhang Z."/>
            <person name="Xu J.R."/>
            <person name="Peng Y.L."/>
        </authorList>
    </citation>
    <scope>NUCLEOTIDE SEQUENCE</scope>
    <source>
        <strain evidence="1">Y34</strain>
    </source>
</reference>
<evidence type="ECO:0000313" key="1">
    <source>
        <dbReference type="EMBL" id="ELQ41962.1"/>
    </source>
</evidence>